<accession>A0AAW1LYU8</accession>
<name>A0AAW1LYU8_POPJA</name>
<proteinExistence type="predicted"/>
<protein>
    <submittedName>
        <fullName evidence="1">Uncharacterized protein</fullName>
    </submittedName>
</protein>
<evidence type="ECO:0000313" key="2">
    <source>
        <dbReference type="Proteomes" id="UP001458880"/>
    </source>
</evidence>
<dbReference type="Proteomes" id="UP001458880">
    <property type="component" value="Unassembled WGS sequence"/>
</dbReference>
<evidence type="ECO:0000313" key="1">
    <source>
        <dbReference type="EMBL" id="KAK9738814.1"/>
    </source>
</evidence>
<gene>
    <name evidence="1" type="ORF">QE152_g9532</name>
</gene>
<comment type="caution">
    <text evidence="1">The sequence shown here is derived from an EMBL/GenBank/DDBJ whole genome shotgun (WGS) entry which is preliminary data.</text>
</comment>
<dbReference type="EMBL" id="JASPKY010000082">
    <property type="protein sequence ID" value="KAK9738814.1"/>
    <property type="molecule type" value="Genomic_DNA"/>
</dbReference>
<reference evidence="1 2" key="1">
    <citation type="journal article" date="2024" name="BMC Genomics">
        <title>De novo assembly and annotation of Popillia japonica's genome with initial clues to its potential as an invasive pest.</title>
        <authorList>
            <person name="Cucini C."/>
            <person name="Boschi S."/>
            <person name="Funari R."/>
            <person name="Cardaioli E."/>
            <person name="Iannotti N."/>
            <person name="Marturano G."/>
            <person name="Paoli F."/>
            <person name="Bruttini M."/>
            <person name="Carapelli A."/>
            <person name="Frati F."/>
            <person name="Nardi F."/>
        </authorList>
    </citation>
    <scope>NUCLEOTIDE SEQUENCE [LARGE SCALE GENOMIC DNA]</scope>
    <source>
        <strain evidence="1">DMR45628</strain>
    </source>
</reference>
<organism evidence="1 2">
    <name type="scientific">Popillia japonica</name>
    <name type="common">Japanese beetle</name>
    <dbReference type="NCBI Taxonomy" id="7064"/>
    <lineage>
        <taxon>Eukaryota</taxon>
        <taxon>Metazoa</taxon>
        <taxon>Ecdysozoa</taxon>
        <taxon>Arthropoda</taxon>
        <taxon>Hexapoda</taxon>
        <taxon>Insecta</taxon>
        <taxon>Pterygota</taxon>
        <taxon>Neoptera</taxon>
        <taxon>Endopterygota</taxon>
        <taxon>Coleoptera</taxon>
        <taxon>Polyphaga</taxon>
        <taxon>Scarabaeiformia</taxon>
        <taxon>Scarabaeidae</taxon>
        <taxon>Rutelinae</taxon>
        <taxon>Popillia</taxon>
    </lineage>
</organism>
<dbReference type="AlphaFoldDB" id="A0AAW1LYU8"/>
<keyword evidence="2" id="KW-1185">Reference proteome</keyword>
<sequence>MNLVVYLELIGGFEGAGICPLNKDKTFKKIDIAKAVEGRIGGFEGAGICPLNKDKTFKKIDIAKAVEGKYRSPRITFQK</sequence>